<comment type="caution">
    <text evidence="5">The sequence shown here is derived from an EMBL/GenBank/DDBJ whole genome shotgun (WGS) entry which is preliminary data.</text>
</comment>
<feature type="coiled-coil region" evidence="1">
    <location>
        <begin position="2484"/>
        <end position="2531"/>
    </location>
</feature>
<feature type="compositionally biased region" description="Basic and acidic residues" evidence="2">
    <location>
        <begin position="1052"/>
        <end position="1065"/>
    </location>
</feature>
<dbReference type="PANTHER" id="PTHR41313:SF1">
    <property type="entry name" value="DNA METHYLASE ADENINE-SPECIFIC DOMAIN-CONTAINING PROTEIN"/>
    <property type="match status" value="1"/>
</dbReference>
<keyword evidence="5" id="KW-0489">Methyltransferase</keyword>
<feature type="domain" description="Helicase ATP-binding" evidence="3">
    <location>
        <begin position="2362"/>
        <end position="2631"/>
    </location>
</feature>
<dbReference type="RefSeq" id="WP_179829177.1">
    <property type="nucleotide sequence ID" value="NZ_JACCCO010000004.1"/>
</dbReference>
<dbReference type="SUPFAM" id="SSF52540">
    <property type="entry name" value="P-loop containing nucleoside triphosphate hydrolases"/>
    <property type="match status" value="2"/>
</dbReference>
<dbReference type="SMART" id="SM00490">
    <property type="entry name" value="HELICc"/>
    <property type="match status" value="1"/>
</dbReference>
<name>A0A852V4L7_9ACTN</name>
<dbReference type="Gene3D" id="3.40.50.300">
    <property type="entry name" value="P-loop containing nucleotide triphosphate hydrolases"/>
    <property type="match status" value="1"/>
</dbReference>
<dbReference type="InterPro" id="IPR027417">
    <property type="entry name" value="P-loop_NTPase"/>
</dbReference>
<dbReference type="Proteomes" id="UP000576393">
    <property type="component" value="Unassembled WGS sequence"/>
</dbReference>
<feature type="region of interest" description="Disordered" evidence="2">
    <location>
        <begin position="3454"/>
        <end position="3485"/>
    </location>
</feature>
<dbReference type="SUPFAM" id="SSF53335">
    <property type="entry name" value="S-adenosyl-L-methionine-dependent methyltransferases"/>
    <property type="match status" value="1"/>
</dbReference>
<evidence type="ECO:0000259" key="3">
    <source>
        <dbReference type="SMART" id="SM00487"/>
    </source>
</evidence>
<sequence length="5099" mass="557174">MSEFDAWDVKARRIGLGASKFNADLHPRDRKGRFIETGAEVRIWGGGRGTVIKNVGGGRIEVRMLDKKGRPTDRVELIHRNYLTVEKRPDGSKPTSKAADNPKPLKAEAPTAGSRNFTPSTPDGRTPVKDLKGGQAVIVYGRTGQGDDQDVRQHVGMVRWVKPTDDGGWTVRLAGVDEIATPVDVEIDDRDAVARVLPTGKMAELTAAIRDGKPEATQLARALLADAVAEDDREADWQGLTPDAEWDEWAATLNDQFGADTSGEDLRRAYESTVGDKRVRQAATANNDVENFGYVFDEALQDHIAEEADLRGGLAQAFFAHDKRFHETFTRAARDRAYQEIRGGGSGGRAERPAPAAKTPAAPQTVVPGDLERDDRVTFDIPVTAANVERFAGAGAKNPPKPGATVTVRGVVEGVETDMFGGSRVHLRRDGAQWQSTGGGGRLDGDGLEWPLDEDHAVHKTGKAEAPQQTRRGGGSVQTAPQGGLFSDVGREAAGTEDMFTAHERDQEQTGGKISGRSDKPLLPNRWGEASAQAGGIVYHEDGQIGRAVRAMGDDGRLDVDGEPLANVLGLLATDAVAGRISSQELLDRVKALRDRLPEGGRARAALDRAVAAMDAPDRPAPNLPDGVPQPLRDLAADLHKVPAVRRDPDMELSQLNDIAARWADGGLSSMRLIREVRAIGNRRHESVEGKTEIDRAVARAVDGLEELRRSDPEALRPGRGRDDQDAGRRDAVPGRDEQGRQPAEVAQPEDAPAPGTAAAAAGGEERAKELHGQAKEAFDAGDYSRALELYDDAVAAWPDAPPAVKKRFAENRAVIEKRMLRNADDATLTELAKQRIGDDYRVERVTYRADQLERGDRVEFRSGRIVTEGVVLRAEKTGRGRTARVRIDYIDHNGQRGSESRVGNGNVTRLVLNESRAEANFQVTGYTFDHDGRNRINAAGAAFEAALAGDDPDAVQRALDELTAATDEGVRNVNPSSSYRRDADNERRRINGAAAAAHERWQQEHNSSHGDATPDVGGRGGEDEQRPVPGRTQDVEQEQRAAPTAPPAPRAQERVQDDAQHDSGDGSQGEGGLTFTPAKRQVPMTDASRRRIDGGAGQARDVIEVRRPGDPAHGDKPLGDVWEHKPRPTRYSPNPQRGWRWSTPDHGTEQRVYPSREAAVAALLEAVDDADRPYPTRPQHVVRQGDVIIDESGGVKRLITVDRVERRRGGGWLFHGRDRDGQDRTVERSESQPEMQVVVGDRPEVPVRDLEMLGLISGVWIVPDGQTKPAQVMGVVMTPQEVTARIRHLDGREEDLTLPMGRTVRQGFPSDVADVWQEQQAERLAAAANAPGDRVAAGDLMPGDVVDTGDGPAIVARILLPRGDSLLVDALGADGTRHALSFSVSSQVTRRRVPGAEPRKRDTTPQIDTNRDDHATLRSTIGAPKTGPAPDEERGNDEPVRRDRDEALEDVQATGVRGTGRPGDVLPEAGRAGERADRGPGRGPGREAAGRRDVPGEDRAAGGREAAGPRESDGRRGVPDARTRPGGRGASGGVADAGGRFRPASQADLAPSGEKAKARANIAAVRTLRTLQAENRPAPDEEKKVLARWSGWGSLPVVFESKPTRAQFRDDSGQVDEQAFARRLKRWESFASERDELRSMLSDREWNEAKRNTLNAHYTDASLVGAIWDAVQKLGFNGGNVLEPGSGSGTFIGMAPERAHMTGVELESTTAAISQALYPDAEIRNESFADTRIPDDSFDAVVGNVPFGDYPLHDRTHNKGQHSIHNHFIIKSLALAKPGGLVAVVTSRYTMDSEDSRARREMAKMGDLVGAVRLPEGAHRAAAGTDVVTDVLVFRKRAEGEEPGDMGWVDAPLTEVNGSQHPINQYFINHPKQVLGEMTTGRGQFTDHDLTVKGDRDAGPALAAALDRVVASAEETGQTYTPSEDGLGDRIVIAAGRQRHDGALAIHPDGSFTQVLNGRAYPLEVHPDHRDQLAALVGLRDAARTLLEEEASTSDDTPYLAELRAELNRRYREYTGRWGAVSKRANKRFTPAEAKAAADAEGRKAGDDDMLPTAVGHAWDDPAMAIVFALDDYDPDTKRTRQAEILHKRVTAARSTVTRVDDPADALAIVMDRTGGLVDLAQIADLLGVDEDEARRQLGDRVYEVPATDRDLPSAGVLTSTRLVSAAEYLSGNVRKKLAAARTAAEEDPRFARNVAALEAVVPRDLTSGEIDAKMGASWIPASIIEQFLNEIVTPGHTVVHPGGSTWVVEGPGKESDAASVEWGTEQRPAAAIAEALLKQQTIRVTSTVKLAGGGKKSYPDPEATIAAQQKAQEMADRFSEWIWEDEARAERLTREYNDRFNSYVLRSYDGVKPALPGLADGWTPRDHQNSAVTRILNEPAVLLAHEVGAGKTAEMVMGAMELRRTGMAKKPAIVVPNHMLEQFTREFLECYPNAKILAAGTKDLEKDKRRRFVARAATGDWDCVILTQKAFEKIDMTAESQKAYMEEELAQLRAQMERAKEAGEDSRAFKQLEKQLMRAEERLKAKLDARRDEGNIYWEHTGIDYLMVDEAHMFKNLRTPSRIEGANIAGSTRASDLHMKLHYLRSKSESGRVVTLATGTPIANSVTEAYTMMRYLRPDLLEEAGIEDFDTWAATFGNVVTDVEMNPDGNGFRMKARFSKFQNVPELLRMYRVSADVKTAADLHLPTPPVRKDANGKRGETKVIPADDAQLEYIQELGVRAEAVRAKRPWEWVNDPVRGIKGMPRAQYEEIYGEIPDPPEDPADRDPNAPRVIEDNMLKISGDGKRAALDMRLIDPNAGGEGRKIGAAADQIAEIYAETKDRVYPASKDDPTPHPTPGALQIVFMDQGTPKAKSSKKKAAAAAPDEDAPAIVGDGDQSDWAAYDEMKAQLVARGIPENMIRYIHEASTDAQKAKLFDDARNGKIAVLLGSTEKMGTGTNVQARAVALHHMDVPWRPADLAQREGRVERQGNLNRGINAEGVYDHDLFRSKDPNAPFGEVRVLRYVTEGTFDGYSWQTIERKARFIAQMQKGNLDSREMEDIGDSALSAAEVKALAAGNPYLLDKAKADADAQRLERLQRAHGRTQAGLASKVERLGREIQIHRENIDEWREAIAARTDTRGDLFEMRFEGQDEPISKRTDAYAPILKAVTEMRDGPYRDGDRVQVGTLGGHPVYATRTRVRRGDSWFRGVQVGFDWPGGSQSYISSEITEGSERGMLASLERRLEGLDSLIDGAEASIRTKTEQQANAQAMIGRPFSHEAQLRDAQARAKLLDDILKTQAVLDELKDEAKKPETERSETYQTAQAELVVLKASLDVARQQVVPDPAAEPDLDITPVLDDPTPTVRTDEDGFAVPDLSDPEDTPSADAPDVPEADAGAGADGPPLPAGVKETDRDLLTALIEEEAGAYTWTGSPSRYVAELFAQQSGTADHPGDSDPEVQQWIEDYLAAHPEALTRSGAAREQLKRQRREREEHAREQAVAIRSQASGRFKAGDYEGALRLIDQAERLSPRTDNWDRIRGIIRDKQQEERGNTTPDAPDAPGAGDAPSAANAPGEADTPGTPAAAAAEEVERPTEAVEPEDLAPGDRIRLVRTSGDVRRVRTRVGGSYLTQRDGRVWEGTIPGTYRPGEPVRLDDVVEYEGDRPGRHITEPGPVRLTDTVERLGTADAATSQEEAARLRQEGEQARRTNQDEAAQQRRTILEEEGGPELLDAVTRFDDLADAVMAGDAPVQDLEDAWLRADAGLAAAKESATHWTREAQLDTMRTNLMVKLTQAGGRSGDARRRAAEWEEAKREAARHAEDGIPEDAPVETVAPGDRVDSPSGEETVTVEEVTRAGDLTFTTERDSEDRRTIRARKDGETVVKRRGGRKPAEVGPATAGEIVAGEWLVDDDGTAVKVVGVERDGDRIIFDVLGPAGPSLVEADAGEAVTRGRNLRMKRPRAPRPPRERKPRSTITALEDGTPATRVRLRSDIRKRVLGLAIEDDETASAEAREAAARLRASQPVSAEQMRALGEHLRGLAGEDLPAVQRRALERAASWVDASYARLAGYPTPPHEPHRDRVEKAYPENLTAGDVVVIPDQAGGQARAVRVVDAKPTPRLPFVQVTVEHGDGRREQRILAAGVDVYLMPDLPEDAPVEPPVQRRREHIVPGALEPGDTIHVGGTDRTITALRKTSPPLAAVEEWTATTDDGQTLTLTSRGFPSVLRVGRGELSAGQVWNNVVDDTTGRPVTPKQVKLGDRISVDEAHGGVTGTVEEIAPLTDQQGKRIGTTAVVRNYSDLLVTVAMLDGDDTLQVTRHAEGRDNEHLFQARYQAKRRQKERVRAVRQALGEAELDLYRSASAAITNELSMRRVAPPDTGDRAWLRAPDLVEKAWKRLDDQAPAMQAARALAGGDEQHAALLAEQLAPLVAQIRERAAENLVQSILEVDPLPGETHDQALKRMLEQFRTDPPLAVDYGLAYRLHVAGLVEQDDPAPEAIPSPTGEGLAERLAVYRKALPANLAELGHRQVTRTVYKPLDLSALEDAYDPETEKITATVPDVADDDGPGEHAMRHLEVIKAAGAEVDRELSARLDTPAYRDAVAAADKAQVAMQEAERVRAEAEAAALQEARTNTLSAVSTATQKAFERAEKDVAKARKAHEAAKARVGELRREAALTVLGEVRPFGGARLTYLTKSGQARKENHKPVQAMRRVEDVYPADWVAMLDDHGPVRLAIAQPNLMGGSGRAGYSNSAHTVVMPDVNVDEQFRQGVHELGHAFQHRLPGLKEAERAFLWERTSTGSVGHRERPELKQVGANFREVGYDGGFPAAYSGRVYEAGNGEIFTTGMESLMAGSNYLDDDMRAWLLGVLAMLGTGLGGPGKDPLDGVDLDELSVDELQALLGRVEWNSPAYERIMAQLRGRRLDNDPLEGVDLEALTPEDLADLLGSLDDNYSAARISEALDRFDAEEQSDRERNARIDELVASGELDYEEAWAQVHGVTVEQIEADRRREAVDDRLAGESVERRVRRQYDEWVETQFWQAEAATNGYMVNARGRAAGVDPKSLFSGDWRRVNAYASDELYNWFRANGWRNYTEYVADVLGRDRDVRAARRSREGRRFTR</sequence>
<evidence type="ECO:0000256" key="2">
    <source>
        <dbReference type="SAM" id="MobiDB-lite"/>
    </source>
</evidence>
<feature type="compositionally biased region" description="Basic and acidic residues" evidence="2">
    <location>
        <begin position="980"/>
        <end position="990"/>
    </location>
</feature>
<dbReference type="InterPro" id="IPR029063">
    <property type="entry name" value="SAM-dependent_MTases_sf"/>
</dbReference>
<dbReference type="Gene3D" id="3.40.50.10810">
    <property type="entry name" value="Tandem AAA-ATPase domain"/>
    <property type="match status" value="1"/>
</dbReference>
<dbReference type="InterPro" id="IPR001650">
    <property type="entry name" value="Helicase_C-like"/>
</dbReference>
<feature type="compositionally biased region" description="Basic and acidic residues" evidence="2">
    <location>
        <begin position="998"/>
        <end position="1009"/>
    </location>
</feature>
<dbReference type="Pfam" id="PF00271">
    <property type="entry name" value="Helicase_C"/>
    <property type="match status" value="1"/>
</dbReference>
<dbReference type="Pfam" id="PF00176">
    <property type="entry name" value="SNF2-rel_dom"/>
    <property type="match status" value="1"/>
</dbReference>
<dbReference type="PANTHER" id="PTHR41313">
    <property type="entry name" value="ADENINE-SPECIFIC METHYLTRANSFERASE"/>
    <property type="match status" value="1"/>
</dbReference>
<feature type="region of interest" description="Disordered" evidence="2">
    <location>
        <begin position="3668"/>
        <end position="3697"/>
    </location>
</feature>
<evidence type="ECO:0000256" key="1">
    <source>
        <dbReference type="SAM" id="Coils"/>
    </source>
</evidence>
<dbReference type="Gene3D" id="3.40.50.150">
    <property type="entry name" value="Vaccinia Virus protein VP39"/>
    <property type="match status" value="1"/>
</dbReference>
<feature type="coiled-coil region" evidence="1">
    <location>
        <begin position="4584"/>
        <end position="4652"/>
    </location>
</feature>
<feature type="compositionally biased region" description="Low complexity" evidence="2">
    <location>
        <begin position="3366"/>
        <end position="3383"/>
    </location>
</feature>
<feature type="region of interest" description="Disordered" evidence="2">
    <location>
        <begin position="341"/>
        <end position="368"/>
    </location>
</feature>
<feature type="compositionally biased region" description="Basic and acidic residues" evidence="2">
    <location>
        <begin position="1432"/>
        <end position="1446"/>
    </location>
</feature>
<protein>
    <submittedName>
        <fullName evidence="5">N12 class adenine-specific DNA methylase</fullName>
    </submittedName>
</protein>
<keyword evidence="5" id="KW-0808">Transferase</keyword>
<dbReference type="InterPro" id="IPR038718">
    <property type="entry name" value="SNF2-like_sf"/>
</dbReference>
<evidence type="ECO:0000313" key="5">
    <source>
        <dbReference type="EMBL" id="NYF44672.1"/>
    </source>
</evidence>
<feature type="region of interest" description="Disordered" evidence="2">
    <location>
        <begin position="967"/>
        <end position="1150"/>
    </location>
</feature>
<feature type="compositionally biased region" description="Low complexity" evidence="2">
    <location>
        <begin position="353"/>
        <end position="368"/>
    </location>
</feature>
<feature type="compositionally biased region" description="Low complexity" evidence="2">
    <location>
        <begin position="749"/>
        <end position="763"/>
    </location>
</feature>
<feature type="coiled-coil region" evidence="1">
    <location>
        <begin position="3270"/>
        <end position="3322"/>
    </location>
</feature>
<feature type="compositionally biased region" description="Basic and acidic residues" evidence="2">
    <location>
        <begin position="764"/>
        <end position="774"/>
    </location>
</feature>
<dbReference type="InterPro" id="IPR000330">
    <property type="entry name" value="SNF2_N"/>
</dbReference>
<dbReference type="InterPro" id="IPR014001">
    <property type="entry name" value="Helicase_ATP-bd"/>
</dbReference>
<evidence type="ECO:0000313" key="6">
    <source>
        <dbReference type="Proteomes" id="UP000576393"/>
    </source>
</evidence>
<organism evidence="5 6">
    <name type="scientific">Streptosporangium sandarakinum</name>
    <dbReference type="NCBI Taxonomy" id="1260955"/>
    <lineage>
        <taxon>Bacteria</taxon>
        <taxon>Bacillati</taxon>
        <taxon>Actinomycetota</taxon>
        <taxon>Actinomycetes</taxon>
        <taxon>Streptosporangiales</taxon>
        <taxon>Streptosporangiaceae</taxon>
        <taxon>Streptosporangium</taxon>
    </lineage>
</organism>
<feature type="region of interest" description="Disordered" evidence="2">
    <location>
        <begin position="709"/>
        <end position="774"/>
    </location>
</feature>
<feature type="region of interest" description="Disordered" evidence="2">
    <location>
        <begin position="461"/>
        <end position="486"/>
    </location>
</feature>
<feature type="compositionally biased region" description="Polar residues" evidence="2">
    <location>
        <begin position="467"/>
        <end position="481"/>
    </location>
</feature>
<feature type="compositionally biased region" description="Basic and acidic residues" evidence="2">
    <location>
        <begin position="3523"/>
        <end position="3532"/>
    </location>
</feature>
<feature type="compositionally biased region" description="Basic and acidic residues" evidence="2">
    <location>
        <begin position="3463"/>
        <end position="3478"/>
    </location>
</feature>
<feature type="region of interest" description="Disordered" evidence="2">
    <location>
        <begin position="503"/>
        <end position="524"/>
    </location>
</feature>
<dbReference type="GO" id="GO:0032259">
    <property type="term" value="P:methylation"/>
    <property type="evidence" value="ECO:0007669"/>
    <property type="project" value="UniProtKB-KW"/>
</dbReference>
<proteinExistence type="predicted"/>
<gene>
    <name evidence="5" type="ORF">HDA43_006914</name>
</gene>
<dbReference type="SMART" id="SM00487">
    <property type="entry name" value="DEXDc"/>
    <property type="match status" value="1"/>
</dbReference>
<reference evidence="5 6" key="1">
    <citation type="submission" date="2020-07" db="EMBL/GenBank/DDBJ databases">
        <title>Sequencing the genomes of 1000 actinobacteria strains.</title>
        <authorList>
            <person name="Klenk H.-P."/>
        </authorList>
    </citation>
    <scope>NUCLEOTIDE SEQUENCE [LARGE SCALE GENOMIC DNA]</scope>
    <source>
        <strain evidence="5 6">DSM 45763</strain>
    </source>
</reference>
<feature type="compositionally biased region" description="Basic and acidic residues" evidence="2">
    <location>
        <begin position="1102"/>
        <end position="1127"/>
    </location>
</feature>
<feature type="compositionally biased region" description="Basic and acidic residues" evidence="2">
    <location>
        <begin position="1472"/>
        <end position="1524"/>
    </location>
</feature>
<feature type="compositionally biased region" description="Low complexity" evidence="2">
    <location>
        <begin position="3536"/>
        <end position="3568"/>
    </location>
</feature>
<feature type="compositionally biased region" description="Basic and acidic residues" evidence="2">
    <location>
        <begin position="709"/>
        <end position="740"/>
    </location>
</feature>
<feature type="compositionally biased region" description="Basic and acidic residues" evidence="2">
    <location>
        <begin position="1398"/>
        <end position="1417"/>
    </location>
</feature>
<feature type="region of interest" description="Disordered" evidence="2">
    <location>
        <begin position="3325"/>
        <end position="3391"/>
    </location>
</feature>
<feature type="region of interest" description="Disordered" evidence="2">
    <location>
        <begin position="84"/>
        <end position="130"/>
    </location>
</feature>
<dbReference type="InterPro" id="IPR052933">
    <property type="entry name" value="DNA_Protect_Modify"/>
</dbReference>
<keyword evidence="6" id="KW-1185">Reference proteome</keyword>
<dbReference type="GO" id="GO:0005524">
    <property type="term" value="F:ATP binding"/>
    <property type="evidence" value="ECO:0007669"/>
    <property type="project" value="InterPro"/>
</dbReference>
<keyword evidence="1" id="KW-0175">Coiled coil</keyword>
<dbReference type="GO" id="GO:0008168">
    <property type="term" value="F:methyltransferase activity"/>
    <property type="evidence" value="ECO:0007669"/>
    <property type="project" value="UniProtKB-KW"/>
</dbReference>
<accession>A0A852V4L7</accession>
<feature type="compositionally biased region" description="Basic and acidic residues" evidence="2">
    <location>
        <begin position="3675"/>
        <end position="3691"/>
    </location>
</feature>
<feature type="region of interest" description="Disordered" evidence="2">
    <location>
        <begin position="2850"/>
        <end position="2874"/>
    </location>
</feature>
<feature type="compositionally biased region" description="Gly residues" evidence="2">
    <location>
        <begin position="1527"/>
        <end position="1537"/>
    </location>
</feature>
<feature type="domain" description="Helicase C-terminal" evidence="4">
    <location>
        <begin position="2886"/>
        <end position="2972"/>
    </location>
</feature>
<dbReference type="EMBL" id="JACCCO010000004">
    <property type="protein sequence ID" value="NYF44672.1"/>
    <property type="molecule type" value="Genomic_DNA"/>
</dbReference>
<evidence type="ECO:0000259" key="4">
    <source>
        <dbReference type="SMART" id="SM00490"/>
    </source>
</evidence>
<feature type="compositionally biased region" description="Polar residues" evidence="2">
    <location>
        <begin position="113"/>
        <end position="123"/>
    </location>
</feature>
<feature type="region of interest" description="Disordered" evidence="2">
    <location>
        <begin position="1385"/>
        <end position="1557"/>
    </location>
</feature>
<feature type="region of interest" description="Disordered" evidence="2">
    <location>
        <begin position="3796"/>
        <end position="3827"/>
    </location>
</feature>
<feature type="region of interest" description="Disordered" evidence="2">
    <location>
        <begin position="3523"/>
        <end position="3587"/>
    </location>
</feature>